<dbReference type="InterPro" id="IPR010180">
    <property type="entry name" value="CRISPR-assoc_prot_CXXC-CXXC"/>
</dbReference>
<dbReference type="RefSeq" id="WP_149267122.1">
    <property type="nucleotide sequence ID" value="NZ_VFJB01000008.1"/>
</dbReference>
<sequence length="290" mass="34115">MKEKTYLGDWLYNAGIVGFLRINQDFFYVKENNLISKDENLIKFGENFIEIDRKIFENFSQRFFDYSFQTYIKFYGHLNRLKSIKNNHLKQLEKAFKQNEEKSVSDLWKSILKIINQIDVKKKYGFSKAIPKALKNIEDAKKIIDEIIEYIANLPPEVKNKKAVDWFRANKFFQKNWLNSVSINTFKTKYEVPLIKNNLKNQTAGKGKDKIDLPCIVCYPHRSAKKDKKFSTSISNFAGLNADLINFIYMPQDRKVPNKIELPLCDICEIVYFLPVSLYSDTRIAIIRTL</sequence>
<dbReference type="AlphaFoldDB" id="A0A5A8F4G5"/>
<dbReference type="Proteomes" id="UP000322876">
    <property type="component" value="Unassembled WGS sequence"/>
</dbReference>
<keyword evidence="2" id="KW-1185">Reference proteome</keyword>
<accession>A0A5A8F4G5</accession>
<reference evidence="1 2" key="1">
    <citation type="submission" date="2019-06" db="EMBL/GenBank/DDBJ databases">
        <title>Genomic insights into carbon and energy metabolism of Deferribacter autotrophicus revealed new metabolic traits in the phylum Deferribacteres.</title>
        <authorList>
            <person name="Slobodkin A.I."/>
            <person name="Slobodkina G.B."/>
            <person name="Allioux M."/>
            <person name="Alain K."/>
            <person name="Jebbar M."/>
            <person name="Shadrin V."/>
            <person name="Kublanov I.V."/>
            <person name="Toshchakov S.V."/>
            <person name="Bonch-Osmolovskaya E.A."/>
        </authorList>
    </citation>
    <scope>NUCLEOTIDE SEQUENCE [LARGE SCALE GENOMIC DNA]</scope>
    <source>
        <strain evidence="1 2">SL50</strain>
    </source>
</reference>
<organism evidence="1 2">
    <name type="scientific">Deferribacter autotrophicus</name>
    <dbReference type="NCBI Taxonomy" id="500465"/>
    <lineage>
        <taxon>Bacteria</taxon>
        <taxon>Pseudomonadati</taxon>
        <taxon>Deferribacterota</taxon>
        <taxon>Deferribacteres</taxon>
        <taxon>Deferribacterales</taxon>
        <taxon>Deferribacteraceae</taxon>
        <taxon>Deferribacter</taxon>
    </lineage>
</organism>
<protein>
    <submittedName>
        <fullName evidence="1">Type I-B CRISPR-associated protein Cas8b1/Cst1</fullName>
    </submittedName>
</protein>
<name>A0A5A8F4G5_9BACT</name>
<dbReference type="EMBL" id="VFJB01000008">
    <property type="protein sequence ID" value="KAA0257450.1"/>
    <property type="molecule type" value="Genomic_DNA"/>
</dbReference>
<proteinExistence type="predicted"/>
<evidence type="ECO:0000313" key="2">
    <source>
        <dbReference type="Proteomes" id="UP000322876"/>
    </source>
</evidence>
<gene>
    <name evidence="1" type="primary">cas8a1</name>
    <name evidence="1" type="ORF">FHQ18_10405</name>
</gene>
<evidence type="ECO:0000313" key="1">
    <source>
        <dbReference type="EMBL" id="KAA0257450.1"/>
    </source>
</evidence>
<comment type="caution">
    <text evidence="1">The sequence shown here is derived from an EMBL/GenBank/DDBJ whole genome shotgun (WGS) entry which is preliminary data.</text>
</comment>
<dbReference type="OrthoDB" id="5540852at2"/>
<dbReference type="NCBIfam" id="TIGR01908">
    <property type="entry name" value="cas_CXXC_CXXC"/>
    <property type="match status" value="1"/>
</dbReference>